<organism evidence="3">
    <name type="scientific">Gongylonema pulchrum</name>
    <dbReference type="NCBI Taxonomy" id="637853"/>
    <lineage>
        <taxon>Eukaryota</taxon>
        <taxon>Metazoa</taxon>
        <taxon>Ecdysozoa</taxon>
        <taxon>Nematoda</taxon>
        <taxon>Chromadorea</taxon>
        <taxon>Rhabditida</taxon>
        <taxon>Spirurina</taxon>
        <taxon>Spiruromorpha</taxon>
        <taxon>Spiruroidea</taxon>
        <taxon>Gongylonematidae</taxon>
        <taxon>Gongylonema</taxon>
    </lineage>
</organism>
<dbReference type="Proteomes" id="UP000271098">
    <property type="component" value="Unassembled WGS sequence"/>
</dbReference>
<gene>
    <name evidence="1" type="ORF">GPUH_LOCUS1197</name>
</gene>
<reference evidence="3" key="1">
    <citation type="submission" date="2016-06" db="UniProtKB">
        <authorList>
            <consortium name="WormBaseParasite"/>
        </authorList>
    </citation>
    <scope>IDENTIFICATION</scope>
</reference>
<evidence type="ECO:0000313" key="1">
    <source>
        <dbReference type="EMBL" id="VDK29572.1"/>
    </source>
</evidence>
<dbReference type="WBParaSite" id="GPUH_0000119701-mRNA-1">
    <property type="protein sequence ID" value="GPUH_0000119701-mRNA-1"/>
    <property type="gene ID" value="GPUH_0000119701"/>
</dbReference>
<protein>
    <submittedName>
        <fullName evidence="1 3">Uncharacterized protein</fullName>
    </submittedName>
</protein>
<dbReference type="AlphaFoldDB" id="A0A183CXK6"/>
<dbReference type="EMBL" id="UYRT01001376">
    <property type="protein sequence ID" value="VDK29572.1"/>
    <property type="molecule type" value="Genomic_DNA"/>
</dbReference>
<keyword evidence="2" id="KW-1185">Reference proteome</keyword>
<proteinExistence type="predicted"/>
<sequence>MQPGRSTLGVVSTEHRCVDDMFDVGGVFAHYFSVYSVLVRVQSCKIIPWLFRVADKPQRTFFRLLIVMSGRMVKTLRLERDFRHLKKIFV</sequence>
<name>A0A183CXK6_9BILA</name>
<accession>A0A183CXK6</accession>
<evidence type="ECO:0000313" key="3">
    <source>
        <dbReference type="WBParaSite" id="GPUH_0000119701-mRNA-1"/>
    </source>
</evidence>
<evidence type="ECO:0000313" key="2">
    <source>
        <dbReference type="Proteomes" id="UP000271098"/>
    </source>
</evidence>
<reference evidence="1 2" key="2">
    <citation type="submission" date="2018-11" db="EMBL/GenBank/DDBJ databases">
        <authorList>
            <consortium name="Pathogen Informatics"/>
        </authorList>
    </citation>
    <scope>NUCLEOTIDE SEQUENCE [LARGE SCALE GENOMIC DNA]</scope>
</reference>